<dbReference type="InterPro" id="IPR025966">
    <property type="entry name" value="OppC_N"/>
</dbReference>
<dbReference type="CDD" id="cd06261">
    <property type="entry name" value="TM_PBP2"/>
    <property type="match status" value="1"/>
</dbReference>
<comment type="subcellular location">
    <subcellularLocation>
        <location evidence="1 7">Cell membrane</location>
        <topology evidence="1 7">Multi-pass membrane protein</topology>
    </subcellularLocation>
</comment>
<name>A0A0J1CJD9_9BURK</name>
<evidence type="ECO:0000256" key="6">
    <source>
        <dbReference type="ARBA" id="ARBA00023136"/>
    </source>
</evidence>
<dbReference type="Pfam" id="PF12911">
    <property type="entry name" value="OppC_N"/>
    <property type="match status" value="1"/>
</dbReference>
<evidence type="ECO:0000259" key="8">
    <source>
        <dbReference type="PROSITE" id="PS50928"/>
    </source>
</evidence>
<organism evidence="9 10">
    <name type="scientific">Caballeronia mineralivorans PML1(12)</name>
    <dbReference type="NCBI Taxonomy" id="908627"/>
    <lineage>
        <taxon>Bacteria</taxon>
        <taxon>Pseudomonadati</taxon>
        <taxon>Pseudomonadota</taxon>
        <taxon>Betaproteobacteria</taxon>
        <taxon>Burkholderiales</taxon>
        <taxon>Burkholderiaceae</taxon>
        <taxon>Caballeronia</taxon>
    </lineage>
</organism>
<evidence type="ECO:0000256" key="4">
    <source>
        <dbReference type="ARBA" id="ARBA00022692"/>
    </source>
</evidence>
<gene>
    <name evidence="9" type="ORF">EOS_39945</name>
</gene>
<dbReference type="GO" id="GO:0005886">
    <property type="term" value="C:plasma membrane"/>
    <property type="evidence" value="ECO:0007669"/>
    <property type="project" value="UniProtKB-SubCell"/>
</dbReference>
<accession>A0A0J1CJD9</accession>
<keyword evidence="3" id="KW-1003">Cell membrane</keyword>
<dbReference type="AlphaFoldDB" id="A0A0J1CJD9"/>
<dbReference type="PANTHER" id="PTHR43386:SF1">
    <property type="entry name" value="D,D-DIPEPTIDE TRANSPORT SYSTEM PERMEASE PROTEIN DDPC-RELATED"/>
    <property type="match status" value="1"/>
</dbReference>
<feature type="transmembrane region" description="Helical" evidence="7">
    <location>
        <begin position="102"/>
        <end position="127"/>
    </location>
</feature>
<dbReference type="Pfam" id="PF00528">
    <property type="entry name" value="BPD_transp_1"/>
    <property type="match status" value="1"/>
</dbReference>
<dbReference type="Proteomes" id="UP000035963">
    <property type="component" value="Unassembled WGS sequence"/>
</dbReference>
<keyword evidence="5 7" id="KW-1133">Transmembrane helix</keyword>
<dbReference type="InterPro" id="IPR000515">
    <property type="entry name" value="MetI-like"/>
</dbReference>
<evidence type="ECO:0000313" key="10">
    <source>
        <dbReference type="Proteomes" id="UP000035963"/>
    </source>
</evidence>
<dbReference type="EMBL" id="AEJF01000245">
    <property type="protein sequence ID" value="KLU20689.1"/>
    <property type="molecule type" value="Genomic_DNA"/>
</dbReference>
<keyword evidence="10" id="KW-1185">Reference proteome</keyword>
<dbReference type="InterPro" id="IPR050366">
    <property type="entry name" value="BP-dependent_transpt_permease"/>
</dbReference>
<evidence type="ECO:0000256" key="7">
    <source>
        <dbReference type="RuleBase" id="RU363032"/>
    </source>
</evidence>
<protein>
    <submittedName>
        <fullName evidence="9">ABC transporter permease</fullName>
    </submittedName>
</protein>
<sequence>MSTPLSTRRTQFASSVLPAPSHAMLRRVVREPRVLFGAALLVLLMLIAAVAPWLAPFRPDDQDLLNTLLPPAWAAGGTAAHWFGTDALGRDLYSLAVYGARIAVLVGFAAPLGAGLIGGTLALVAGWCGGKIDWLILRVVEIWMSFPAVVLALVLVVALSPSVVNVIIALIFVDWTRFCRVLRAEVVVIRQRDYVAAARIAGSGSFRTVIRDVLPGVLPTLITLMSLEVGIAVVAECSLSFVGLSAQAGVPTWGSMISDGLANVFSTPWGLILPIACTVLTVLATTFLGEGLRRTTDSRLIERPELKP</sequence>
<dbReference type="SUPFAM" id="SSF161098">
    <property type="entry name" value="MetI-like"/>
    <property type="match status" value="1"/>
</dbReference>
<dbReference type="PROSITE" id="PS50928">
    <property type="entry name" value="ABC_TM1"/>
    <property type="match status" value="1"/>
</dbReference>
<dbReference type="RefSeq" id="WP_047897759.1">
    <property type="nucleotide sequence ID" value="NZ_AEJF01000245.1"/>
</dbReference>
<evidence type="ECO:0000256" key="5">
    <source>
        <dbReference type="ARBA" id="ARBA00022989"/>
    </source>
</evidence>
<evidence type="ECO:0000256" key="1">
    <source>
        <dbReference type="ARBA" id="ARBA00004651"/>
    </source>
</evidence>
<dbReference type="InterPro" id="IPR035906">
    <property type="entry name" value="MetI-like_sf"/>
</dbReference>
<evidence type="ECO:0000256" key="2">
    <source>
        <dbReference type="ARBA" id="ARBA00022448"/>
    </source>
</evidence>
<feature type="transmembrane region" description="Helical" evidence="7">
    <location>
        <begin position="34"/>
        <end position="55"/>
    </location>
</feature>
<dbReference type="Gene3D" id="1.10.3720.10">
    <property type="entry name" value="MetI-like"/>
    <property type="match status" value="1"/>
</dbReference>
<comment type="caution">
    <text evidence="9">The sequence shown here is derived from an EMBL/GenBank/DDBJ whole genome shotgun (WGS) entry which is preliminary data.</text>
</comment>
<dbReference type="PATRIC" id="fig|908627.4.peg.8943"/>
<proteinExistence type="inferred from homology"/>
<comment type="similarity">
    <text evidence="7">Belongs to the binding-protein-dependent transport system permease family.</text>
</comment>
<feature type="transmembrane region" description="Helical" evidence="7">
    <location>
        <begin position="148"/>
        <end position="173"/>
    </location>
</feature>
<feature type="domain" description="ABC transmembrane type-1" evidence="8">
    <location>
        <begin position="100"/>
        <end position="284"/>
    </location>
</feature>
<evidence type="ECO:0000313" key="9">
    <source>
        <dbReference type="EMBL" id="KLU20689.1"/>
    </source>
</evidence>
<keyword evidence="6 7" id="KW-0472">Membrane</keyword>
<evidence type="ECO:0000256" key="3">
    <source>
        <dbReference type="ARBA" id="ARBA00022475"/>
    </source>
</evidence>
<keyword evidence="2 7" id="KW-0813">Transport</keyword>
<dbReference type="GO" id="GO:0055085">
    <property type="term" value="P:transmembrane transport"/>
    <property type="evidence" value="ECO:0007669"/>
    <property type="project" value="InterPro"/>
</dbReference>
<reference evidence="9 10" key="1">
    <citation type="journal article" date="2015" name="Genome Announc.">
        <title>Draft Genome Sequence of Burkholderia sp. Strain PML1(12), an Ectomycorrhizosphere-Inhabiting Bacterium with Effective Mineral-Weathering Ability.</title>
        <authorList>
            <person name="Uroz S."/>
            <person name="Oger P."/>
        </authorList>
    </citation>
    <scope>NUCLEOTIDE SEQUENCE [LARGE SCALE GENOMIC DNA]</scope>
    <source>
        <strain evidence="10">PML1(12)</strain>
    </source>
</reference>
<feature type="transmembrane region" description="Helical" evidence="7">
    <location>
        <begin position="269"/>
        <end position="289"/>
    </location>
</feature>
<keyword evidence="4 7" id="KW-0812">Transmembrane</keyword>
<dbReference type="PANTHER" id="PTHR43386">
    <property type="entry name" value="OLIGOPEPTIDE TRANSPORT SYSTEM PERMEASE PROTEIN APPC"/>
    <property type="match status" value="1"/>
</dbReference>